<dbReference type="InterPro" id="IPR036921">
    <property type="entry name" value="PurM-like_N_sf"/>
</dbReference>
<dbReference type="SUPFAM" id="SSF55326">
    <property type="entry name" value="PurM N-terminal domain-like"/>
    <property type="match status" value="1"/>
</dbReference>
<dbReference type="PANTHER" id="PTHR30270">
    <property type="entry name" value="THIAMINE-MONOPHOSPHATE KINASE"/>
    <property type="match status" value="1"/>
</dbReference>
<feature type="domain" description="PurM-like N-terminal" evidence="3">
    <location>
        <begin position="54"/>
        <end position="159"/>
    </location>
</feature>
<feature type="domain" description="PurM-like C-terminal" evidence="4">
    <location>
        <begin position="204"/>
        <end position="307"/>
    </location>
</feature>
<dbReference type="InterPro" id="IPR036676">
    <property type="entry name" value="PurM-like_C_sf"/>
</dbReference>
<dbReference type="CDD" id="cd02192">
    <property type="entry name" value="PurM-like3"/>
    <property type="match status" value="1"/>
</dbReference>
<dbReference type="InterPro" id="IPR010918">
    <property type="entry name" value="PurM-like_C_dom"/>
</dbReference>
<keyword evidence="6" id="KW-1185">Reference proteome</keyword>
<dbReference type="GO" id="GO:0009228">
    <property type="term" value="P:thiamine biosynthetic process"/>
    <property type="evidence" value="ECO:0007669"/>
    <property type="project" value="UniProtKB-KW"/>
</dbReference>
<sequence length="370" mass="39186">MNAQPAIDAAVTLASLCQQVRGARGVAHKRDIDAVMQALGTHPLAAGGQPIPLGDDCAAIPDGDGWLLFAIEGFVNEFVEKEPWFAGYCGVMVNVSDIHAMGGRPIAVVDALWSRDGDAAKPVLAGMAEASRVYGVPIVGGHSNRRNDREQLSVAILGRANRLLTSFDAKPGEHLVAAIDLRGRFHEPHAYWDASTGTPAARLRADLELLPAIAEDGLARAAKDISMAGALGTALMLLECSGLGATIFPDAIPRPPGVPLQCWLQAFPSYGYLLSVADDDLDAVRARFAAREIACAAIGRCDDSRVVRLARGDECATLWDFRDEALIGCGPAGAVARHASNGCRNGHREKYDEHDDHARLPASVPSPAQP</sequence>
<dbReference type="EMBL" id="BMCG01000003">
    <property type="protein sequence ID" value="GGC05777.1"/>
    <property type="molecule type" value="Genomic_DNA"/>
</dbReference>
<reference evidence="5" key="1">
    <citation type="journal article" date="2014" name="Int. J. Syst. Evol. Microbiol.">
        <title>Complete genome sequence of Corynebacterium casei LMG S-19264T (=DSM 44701T), isolated from a smear-ripened cheese.</title>
        <authorList>
            <consortium name="US DOE Joint Genome Institute (JGI-PGF)"/>
            <person name="Walter F."/>
            <person name="Albersmeier A."/>
            <person name="Kalinowski J."/>
            <person name="Ruckert C."/>
        </authorList>
    </citation>
    <scope>NUCLEOTIDE SEQUENCE</scope>
    <source>
        <strain evidence="5">CCM 7086</strain>
    </source>
</reference>
<dbReference type="Gene3D" id="3.30.1330.10">
    <property type="entry name" value="PurM-like, N-terminal domain"/>
    <property type="match status" value="1"/>
</dbReference>
<dbReference type="PANTHER" id="PTHR30270:SF0">
    <property type="entry name" value="THIAMINE-MONOPHOSPHATE KINASE"/>
    <property type="match status" value="1"/>
</dbReference>
<evidence type="ECO:0000313" key="5">
    <source>
        <dbReference type="EMBL" id="GGC05777.1"/>
    </source>
</evidence>
<name>A0A8J2UMH4_9BURK</name>
<feature type="compositionally biased region" description="Basic and acidic residues" evidence="2">
    <location>
        <begin position="346"/>
        <end position="359"/>
    </location>
</feature>
<gene>
    <name evidence="5" type="ORF">GCM10007205_13600</name>
</gene>
<dbReference type="GO" id="GO:0009030">
    <property type="term" value="F:thiamine-phosphate kinase activity"/>
    <property type="evidence" value="ECO:0007669"/>
    <property type="project" value="InterPro"/>
</dbReference>
<dbReference type="PIRSF" id="PIRSF036540">
    <property type="entry name" value="UCP036540_AIR"/>
    <property type="match status" value="1"/>
</dbReference>
<evidence type="ECO:0000256" key="1">
    <source>
        <dbReference type="ARBA" id="ARBA00022977"/>
    </source>
</evidence>
<dbReference type="InterPro" id="IPR024030">
    <property type="entry name" value="AIR_synthase-rel_sll0787"/>
</dbReference>
<dbReference type="Proteomes" id="UP000620266">
    <property type="component" value="Unassembled WGS sequence"/>
</dbReference>
<proteinExistence type="predicted"/>
<dbReference type="InterPro" id="IPR006283">
    <property type="entry name" value="ThiL-like"/>
</dbReference>
<accession>A0A8J2UMH4</accession>
<dbReference type="RefSeq" id="WP_188395483.1">
    <property type="nucleotide sequence ID" value="NZ_BMCG01000003.1"/>
</dbReference>
<feature type="region of interest" description="Disordered" evidence="2">
    <location>
        <begin position="345"/>
        <end position="370"/>
    </location>
</feature>
<evidence type="ECO:0000259" key="4">
    <source>
        <dbReference type="Pfam" id="PF02769"/>
    </source>
</evidence>
<reference evidence="5" key="2">
    <citation type="submission" date="2020-09" db="EMBL/GenBank/DDBJ databases">
        <authorList>
            <person name="Sun Q."/>
            <person name="Sedlacek I."/>
        </authorList>
    </citation>
    <scope>NUCLEOTIDE SEQUENCE</scope>
    <source>
        <strain evidence="5">CCM 7086</strain>
    </source>
</reference>
<keyword evidence="1" id="KW-0784">Thiamine biosynthesis</keyword>
<dbReference type="Pfam" id="PF00586">
    <property type="entry name" value="AIRS"/>
    <property type="match status" value="1"/>
</dbReference>
<dbReference type="SUPFAM" id="SSF56042">
    <property type="entry name" value="PurM C-terminal domain-like"/>
    <property type="match status" value="1"/>
</dbReference>
<evidence type="ECO:0000256" key="2">
    <source>
        <dbReference type="SAM" id="MobiDB-lite"/>
    </source>
</evidence>
<dbReference type="AlphaFoldDB" id="A0A8J2UMH4"/>
<evidence type="ECO:0000259" key="3">
    <source>
        <dbReference type="Pfam" id="PF00586"/>
    </source>
</evidence>
<dbReference type="Gene3D" id="3.90.650.10">
    <property type="entry name" value="PurM-like C-terminal domain"/>
    <property type="match status" value="1"/>
</dbReference>
<dbReference type="NCBIfam" id="TIGR04049">
    <property type="entry name" value="AIR_rel_sll0787"/>
    <property type="match status" value="1"/>
</dbReference>
<comment type="caution">
    <text evidence="5">The sequence shown here is derived from an EMBL/GenBank/DDBJ whole genome shotgun (WGS) entry which is preliminary data.</text>
</comment>
<dbReference type="InterPro" id="IPR016188">
    <property type="entry name" value="PurM-like_N"/>
</dbReference>
<organism evidence="5 6">
    <name type="scientific">Oxalicibacterium flavum</name>
    <dbReference type="NCBI Taxonomy" id="179467"/>
    <lineage>
        <taxon>Bacteria</taxon>
        <taxon>Pseudomonadati</taxon>
        <taxon>Pseudomonadota</taxon>
        <taxon>Betaproteobacteria</taxon>
        <taxon>Burkholderiales</taxon>
        <taxon>Oxalobacteraceae</taxon>
        <taxon>Oxalicibacterium</taxon>
    </lineage>
</organism>
<dbReference type="Pfam" id="PF02769">
    <property type="entry name" value="AIRS_C"/>
    <property type="match status" value="1"/>
</dbReference>
<dbReference type="InterPro" id="IPR011413">
    <property type="entry name" value="UCP036540_AIR"/>
</dbReference>
<protein>
    <submittedName>
        <fullName evidence="5">Methanogenesis marker 2 protein</fullName>
    </submittedName>
</protein>
<evidence type="ECO:0000313" key="6">
    <source>
        <dbReference type="Proteomes" id="UP000620266"/>
    </source>
</evidence>